<comment type="cofactor">
    <cofactor evidence="2">
        <name>Mg(2+)</name>
        <dbReference type="ChEBI" id="CHEBI:18420"/>
    </cofactor>
</comment>
<evidence type="ECO:0000256" key="5">
    <source>
        <dbReference type="ARBA" id="ARBA00022842"/>
    </source>
</evidence>
<dbReference type="Pfam" id="PF00293">
    <property type="entry name" value="NUDIX"/>
    <property type="match status" value="1"/>
</dbReference>
<dbReference type="CDD" id="cd03426">
    <property type="entry name" value="NUDIX_CoAse_Nudt7"/>
    <property type="match status" value="1"/>
</dbReference>
<dbReference type="SUPFAM" id="SSF55811">
    <property type="entry name" value="Nudix"/>
    <property type="match status" value="1"/>
</dbReference>
<evidence type="ECO:0000256" key="4">
    <source>
        <dbReference type="ARBA" id="ARBA00022801"/>
    </source>
</evidence>
<dbReference type="AlphaFoldDB" id="A0A381NNA2"/>
<dbReference type="PROSITE" id="PS51462">
    <property type="entry name" value="NUDIX"/>
    <property type="match status" value="1"/>
</dbReference>
<evidence type="ECO:0000256" key="3">
    <source>
        <dbReference type="ARBA" id="ARBA00022723"/>
    </source>
</evidence>
<dbReference type="EMBL" id="UINC01000451">
    <property type="protein sequence ID" value="SUZ55604.1"/>
    <property type="molecule type" value="Genomic_DNA"/>
</dbReference>
<name>A0A381NNA2_9ZZZZ</name>
<protein>
    <recommendedName>
        <fullName evidence="7">Nudix hydrolase domain-containing protein</fullName>
    </recommendedName>
</protein>
<proteinExistence type="predicted"/>
<keyword evidence="3" id="KW-0479">Metal-binding</keyword>
<gene>
    <name evidence="8" type="ORF">METZ01_LOCUS8458</name>
</gene>
<dbReference type="Gene3D" id="3.90.79.10">
    <property type="entry name" value="Nucleoside Triphosphate Pyrophosphohydrolase"/>
    <property type="match status" value="1"/>
</dbReference>
<dbReference type="InterPro" id="IPR000086">
    <property type="entry name" value="NUDIX_hydrolase_dom"/>
</dbReference>
<evidence type="ECO:0000256" key="2">
    <source>
        <dbReference type="ARBA" id="ARBA00001946"/>
    </source>
</evidence>
<evidence type="ECO:0000259" key="7">
    <source>
        <dbReference type="PROSITE" id="PS51462"/>
    </source>
</evidence>
<feature type="domain" description="Nudix hydrolase" evidence="7">
    <location>
        <begin position="31"/>
        <end position="169"/>
    </location>
</feature>
<reference evidence="8" key="1">
    <citation type="submission" date="2018-05" db="EMBL/GenBank/DDBJ databases">
        <authorList>
            <person name="Lanie J.A."/>
            <person name="Ng W.-L."/>
            <person name="Kazmierczak K.M."/>
            <person name="Andrzejewski T.M."/>
            <person name="Davidsen T.M."/>
            <person name="Wayne K.J."/>
            <person name="Tettelin H."/>
            <person name="Glass J.I."/>
            <person name="Rusch D."/>
            <person name="Podicherti R."/>
            <person name="Tsui H.-C.T."/>
            <person name="Winkler M.E."/>
        </authorList>
    </citation>
    <scope>NUCLEOTIDE SEQUENCE</scope>
</reference>
<sequence length="208" mass="23380">MLKKIEDNLNKKESSWLDQLSLKQSDPKSDLPKAAVLIALTEEENPEVIYTLRSNKVSSHQGEVSFPGGMQEESDTSLIMTALRESEEEIGLPQNCVKILGSLDTMVSRFNVSVTPFVGVIPDDVELNTSSEEIEACFRVPLSFLLKDKRYRNDEVNRNGETFYMPAYKYSSYVIWGLTAMITVNFLNRALDAKIDMSLPSKIEGEEG</sequence>
<dbReference type="GO" id="GO:0046872">
    <property type="term" value="F:metal ion binding"/>
    <property type="evidence" value="ECO:0007669"/>
    <property type="project" value="UniProtKB-KW"/>
</dbReference>
<evidence type="ECO:0000256" key="6">
    <source>
        <dbReference type="ARBA" id="ARBA00023211"/>
    </source>
</evidence>
<evidence type="ECO:0000256" key="1">
    <source>
        <dbReference type="ARBA" id="ARBA00001936"/>
    </source>
</evidence>
<keyword evidence="5" id="KW-0460">Magnesium</keyword>
<comment type="cofactor">
    <cofactor evidence="1">
        <name>Mn(2+)</name>
        <dbReference type="ChEBI" id="CHEBI:29035"/>
    </cofactor>
</comment>
<keyword evidence="6" id="KW-0464">Manganese</keyword>
<dbReference type="NCBIfam" id="NF007980">
    <property type="entry name" value="PRK10707.1"/>
    <property type="match status" value="1"/>
</dbReference>
<dbReference type="GO" id="GO:0010945">
    <property type="term" value="F:coenzyme A diphosphatase activity"/>
    <property type="evidence" value="ECO:0007669"/>
    <property type="project" value="InterPro"/>
</dbReference>
<dbReference type="InterPro" id="IPR015797">
    <property type="entry name" value="NUDIX_hydrolase-like_dom_sf"/>
</dbReference>
<dbReference type="InterPro" id="IPR045121">
    <property type="entry name" value="CoAse"/>
</dbReference>
<accession>A0A381NNA2</accession>
<dbReference type="PANTHER" id="PTHR12992:SF11">
    <property type="entry name" value="MITOCHONDRIAL COENZYME A DIPHOSPHATASE NUDT8"/>
    <property type="match status" value="1"/>
</dbReference>
<organism evidence="8">
    <name type="scientific">marine metagenome</name>
    <dbReference type="NCBI Taxonomy" id="408172"/>
    <lineage>
        <taxon>unclassified sequences</taxon>
        <taxon>metagenomes</taxon>
        <taxon>ecological metagenomes</taxon>
    </lineage>
</organism>
<keyword evidence="4" id="KW-0378">Hydrolase</keyword>
<evidence type="ECO:0000313" key="8">
    <source>
        <dbReference type="EMBL" id="SUZ55604.1"/>
    </source>
</evidence>
<dbReference type="PANTHER" id="PTHR12992">
    <property type="entry name" value="NUDIX HYDROLASE"/>
    <property type="match status" value="1"/>
</dbReference>